<proteinExistence type="predicted"/>
<protein>
    <submittedName>
        <fullName evidence="2">Carboxypeptidase regulatory-like domain-containing protein</fullName>
    </submittedName>
</protein>
<organism evidence="2 3">
    <name type="scientific">Myxococcus llanfairpwllgwyngyllgogerychwyrndrobwllllantysiliogogogochensis</name>
    <dbReference type="NCBI Taxonomy" id="2590453"/>
    <lineage>
        <taxon>Bacteria</taxon>
        <taxon>Pseudomonadati</taxon>
        <taxon>Myxococcota</taxon>
        <taxon>Myxococcia</taxon>
        <taxon>Myxococcales</taxon>
        <taxon>Cystobacterineae</taxon>
        <taxon>Myxococcaceae</taxon>
        <taxon>Myxococcus</taxon>
    </lineage>
</organism>
<feature type="signal peptide" evidence="1">
    <location>
        <begin position="1"/>
        <end position="27"/>
    </location>
</feature>
<keyword evidence="1" id="KW-0732">Signal</keyword>
<evidence type="ECO:0000256" key="1">
    <source>
        <dbReference type="SAM" id="SignalP"/>
    </source>
</evidence>
<keyword evidence="2" id="KW-0645">Protease</keyword>
<dbReference type="GO" id="GO:0004180">
    <property type="term" value="F:carboxypeptidase activity"/>
    <property type="evidence" value="ECO:0007669"/>
    <property type="project" value="UniProtKB-KW"/>
</dbReference>
<reference evidence="2 3" key="1">
    <citation type="submission" date="2019-06" db="EMBL/GenBank/DDBJ databases">
        <authorList>
            <person name="Livingstone P."/>
            <person name="Whitworth D."/>
        </authorList>
    </citation>
    <scope>NUCLEOTIDE SEQUENCE [LARGE SCALE GENOMIC DNA]</scope>
    <source>
        <strain evidence="2 3">AM401</strain>
    </source>
</reference>
<feature type="chain" id="PRO_5022107819" evidence="1">
    <location>
        <begin position="28"/>
        <end position="811"/>
    </location>
</feature>
<dbReference type="PROSITE" id="PS51257">
    <property type="entry name" value="PROKAR_LIPOPROTEIN"/>
    <property type="match status" value="1"/>
</dbReference>
<name>A0A540WLX3_9BACT</name>
<sequence>MSPSPRPLLLTALVCALGTLAGCGMNADEIPGIPGDNKPLPGPCAVDQDCPNPSLFICNTALSRCEPACRTREDCEEGKRQQYALPMCDNPLGCQCDMNRCVVGLCAADADCGVDEVCRDGACGAPPAPALAASCQVTPEVVVGSPELSVVFGVWVKDASGRPVVPRDGATWSSLSPMATGGGTGVRAAFTLRVPGAEQDVVEARVGSAVCRARVMVLSPDVPDGGVRVLVFDELTGRPLPLASVAVSEVGGKMLSVALTGLDGVAWVPASGTVGLSAFHPDFGYLTLARHDVDDHRDVRMALRRNPQDFSGGVRVDFVEPRAAGVPAPMLRLGMTGLSVPGLFSELASGTLLGFEREVEVSAGGTRRLPLPSGTALWLEGGTPPPASAPGVAGICDGALAGVLNPEEAILSGTCGTRAAWGLTGSVPVAELPLNALEPGADPLLMLGRLLPLSPRFYSSVARDAAFRLVPTPGLSTGEPRPDTVAYSESVSLDFEGVRLAFPFAVRVPELPRYRGTYLDRAYVVSTVVAPGRGLVPLGLGAAANVAPADPNTDADVRVGRSGVVALRMAPAHHGLEGQPYRLLVGATSRAALDDASAGTATGFVVADLPGLTFDPLGEHPVEPTVDFLPIPEDARYNFDGAEAHGLQGRELRAAVDEPATLVRVVFTDRLGRRWTVLASPDELEEGIRVPRPPAGIEDRTYFGDHLGSRALLRVEVLQVTGRDARDTLGPSRLVAADGPGLDHVGDLTRAASSLDVGRPEVTWLYPELEGQRLSRGSAVRVRVTGFRPGASAGADGRVRVMVPVSCTHLT</sequence>
<evidence type="ECO:0000313" key="3">
    <source>
        <dbReference type="Proteomes" id="UP000315369"/>
    </source>
</evidence>
<feature type="non-terminal residue" evidence="2">
    <location>
        <position position="811"/>
    </location>
</feature>
<dbReference type="OrthoDB" id="5377609at2"/>
<dbReference type="AlphaFoldDB" id="A0A540WLX3"/>
<evidence type="ECO:0000313" key="2">
    <source>
        <dbReference type="EMBL" id="TQF09404.1"/>
    </source>
</evidence>
<accession>A0A540WLX3</accession>
<dbReference type="Proteomes" id="UP000315369">
    <property type="component" value="Unassembled WGS sequence"/>
</dbReference>
<keyword evidence="2" id="KW-0378">Hydrolase</keyword>
<gene>
    <name evidence="2" type="ORF">FJV41_44805</name>
</gene>
<comment type="caution">
    <text evidence="2">The sequence shown here is derived from an EMBL/GenBank/DDBJ whole genome shotgun (WGS) entry which is preliminary data.</text>
</comment>
<dbReference type="EMBL" id="VIFM01000350">
    <property type="protein sequence ID" value="TQF09404.1"/>
    <property type="molecule type" value="Genomic_DNA"/>
</dbReference>
<dbReference type="RefSeq" id="WP_141648768.1">
    <property type="nucleotide sequence ID" value="NZ_VIFM01000350.1"/>
</dbReference>
<keyword evidence="3" id="KW-1185">Reference proteome</keyword>
<keyword evidence="2" id="KW-0121">Carboxypeptidase</keyword>